<dbReference type="GO" id="GO:0030687">
    <property type="term" value="C:preribosome, large subunit precursor"/>
    <property type="evidence" value="ECO:0007669"/>
    <property type="project" value="TreeGrafter"/>
</dbReference>
<proteinExistence type="predicted"/>
<dbReference type="GO" id="GO:0090730">
    <property type="term" value="C:Las1 complex"/>
    <property type="evidence" value="ECO:0007669"/>
    <property type="project" value="InterPro"/>
</dbReference>
<dbReference type="InterPro" id="IPR007174">
    <property type="entry name" value="Las1"/>
</dbReference>
<name>A0A8H7YAJ1_PSICU</name>
<evidence type="ECO:0000313" key="1">
    <source>
        <dbReference type="EMBL" id="KAG5174118.1"/>
    </source>
</evidence>
<dbReference type="AlphaFoldDB" id="A0A8H7YAJ1"/>
<dbReference type="Pfam" id="PF04031">
    <property type="entry name" value="Las1"/>
    <property type="match status" value="1"/>
</dbReference>
<dbReference type="PANTHER" id="PTHR15002:SF0">
    <property type="entry name" value="RIBOSOMAL BIOGENESIS PROTEIN LAS1L"/>
    <property type="match status" value="1"/>
</dbReference>
<evidence type="ECO:0008006" key="2">
    <source>
        <dbReference type="Google" id="ProtNLM"/>
    </source>
</evidence>
<comment type="caution">
    <text evidence="1">The sequence shown here is derived from an EMBL/GenBank/DDBJ whole genome shotgun (WGS) entry which is preliminary data.</text>
</comment>
<dbReference type="GO" id="GO:0000460">
    <property type="term" value="P:maturation of 5.8S rRNA"/>
    <property type="evidence" value="ECO:0007669"/>
    <property type="project" value="TreeGrafter"/>
</dbReference>
<dbReference type="OrthoDB" id="10263222at2759"/>
<dbReference type="EMBL" id="JAFIQS010000001">
    <property type="protein sequence ID" value="KAG5174118.1"/>
    <property type="molecule type" value="Genomic_DNA"/>
</dbReference>
<accession>A0A8H7YAJ1</accession>
<sequence length="477" mass="54319">MRLPRRVPWSSPAELEQLCASIYGDENDIDSKIFAINRISAWKVITSLPHALESTLAILVVIVHDKRQESFSKLLLRQSYANAILRLVNGLVDPLQVGTYARSITSIAQQLGIPNWLVELRHASTHEDLPSLDLLREAARQSMAWLLHNYFLPTINPLTNALHSSSTVRPLSPMLKMYRNTMKVVTRDASLVSQYKSKLVNLMRDIERWIAETKVVANISSAEFGWIGHSSVDSIPLDEDVKEVWALEKFCDALAEKGMLVPLSRKKRQYSTDTLTPSKTSIALWDPLIEHVQAIHPDFSYVFCRRFCSILITSISRDDVPQTTETKNDPSYQDYIACWVVWMIQIWREDTPTHLDLKRYVVSVLMKGLGHEVADLPSRSAIVTLLKKISAGQRELEMMTQLIINRPKASVMVWKPDDLEVMKERHNILQSYESFQATSNSTEPAATTSQQISIPGWHAMDENAWRPCPIGVYKENR</sequence>
<dbReference type="GO" id="GO:0000470">
    <property type="term" value="P:maturation of LSU-rRNA"/>
    <property type="evidence" value="ECO:0007669"/>
    <property type="project" value="TreeGrafter"/>
</dbReference>
<reference evidence="1" key="1">
    <citation type="submission" date="2021-02" db="EMBL/GenBank/DDBJ databases">
        <title>Psilocybe cubensis genome.</title>
        <authorList>
            <person name="Mckernan K.J."/>
            <person name="Crawford S."/>
            <person name="Trippe A."/>
            <person name="Kane L.T."/>
            <person name="Mclaughlin S."/>
        </authorList>
    </citation>
    <scope>NUCLEOTIDE SEQUENCE [LARGE SCALE GENOMIC DNA]</scope>
    <source>
        <strain evidence="1">MGC-MH-2018</strain>
    </source>
</reference>
<dbReference type="PANTHER" id="PTHR15002">
    <property type="entry name" value="RIBOSOMAL BIOGENESIS PROTEIN LAS1L"/>
    <property type="match status" value="1"/>
</dbReference>
<organism evidence="1">
    <name type="scientific">Psilocybe cubensis</name>
    <name type="common">Psychedelic mushroom</name>
    <name type="synonym">Stropharia cubensis</name>
    <dbReference type="NCBI Taxonomy" id="181762"/>
    <lineage>
        <taxon>Eukaryota</taxon>
        <taxon>Fungi</taxon>
        <taxon>Dikarya</taxon>
        <taxon>Basidiomycota</taxon>
        <taxon>Agaricomycotina</taxon>
        <taxon>Agaricomycetes</taxon>
        <taxon>Agaricomycetidae</taxon>
        <taxon>Agaricales</taxon>
        <taxon>Agaricineae</taxon>
        <taxon>Strophariaceae</taxon>
        <taxon>Psilocybe</taxon>
    </lineage>
</organism>
<dbReference type="GO" id="GO:0004519">
    <property type="term" value="F:endonuclease activity"/>
    <property type="evidence" value="ECO:0007669"/>
    <property type="project" value="InterPro"/>
</dbReference>
<protein>
    <recommendedName>
        <fullName evidence="2">Las1-domain-containing protein</fullName>
    </recommendedName>
</protein>
<gene>
    <name evidence="1" type="ORF">JR316_000776</name>
</gene>